<protein>
    <recommendedName>
        <fullName evidence="6">UvrD-like helicase ATP-binding domain-containing protein</fullName>
    </recommendedName>
</protein>
<feature type="domain" description="UvrD-like helicase ATP-binding" evidence="6">
    <location>
        <begin position="181"/>
        <end position="491"/>
    </location>
</feature>
<dbReference type="InterPro" id="IPR014016">
    <property type="entry name" value="UvrD-like_ATP-bd"/>
</dbReference>
<evidence type="ECO:0000313" key="8">
    <source>
        <dbReference type="Proteomes" id="UP000001203"/>
    </source>
</evidence>
<dbReference type="InterPro" id="IPR027417">
    <property type="entry name" value="P-loop_NTPase"/>
</dbReference>
<dbReference type="HOGENOM" id="CLU_398866_0_0_3"/>
<evidence type="ECO:0000256" key="3">
    <source>
        <dbReference type="ARBA" id="ARBA00022806"/>
    </source>
</evidence>
<dbReference type="Gene3D" id="3.30.2310.20">
    <property type="entry name" value="RelE-like"/>
    <property type="match status" value="1"/>
</dbReference>
<dbReference type="GO" id="GO:0005524">
    <property type="term" value="F:ATP binding"/>
    <property type="evidence" value="ECO:0007669"/>
    <property type="project" value="UniProtKB-UniRule"/>
</dbReference>
<dbReference type="SUPFAM" id="SSF143011">
    <property type="entry name" value="RelE-like"/>
    <property type="match status" value="1"/>
</dbReference>
<sequence length="690" mass="81319">MLFMTNQNISIQIHSDVEKFLRDCNDKILQKRIWECIEKIDRRQFDGGLRAKKLNGIGQNIWEARINRGSRLVYTYGRQYMIVQDICLDHDDVVRQARRARTKNDDIALLDRTDIEKIIGDLEQNYCSLDEEEKYNIEIAIEEDLNLPDDFLSSLDNTNYKVLETREQWEKAIIENSADLPYLLTLQEKELVEKTETLLISGSAGTGKTTIGLYRLLNWAKQRLNDEKEGKALYIAYNPVLVQEVKKQFERLIRLDEFKIDSQEIFDIIQFQTIEELCENRINNSNSEFLNDREKLNYNKFEKKYEEKTYHKKGYPAYFIWEEIRGVIKGSHLETESPLLSLEDYKNKGKNRSHVISCEERPEIHNLACWYQKTLSQEKDKKKTKKKDKKKRPIEYYDEIDLTREALKIIRDNKFKQYNLVICDEVQDFAEIQIRLLVEMSKKDSQLIFAGDLNQMISPSGFRWEDLTVNLYNLDFECEKLNNLTLNFRNIKSLANLSHQLLKLRDRFLDERDTLATIEGRNSGELTGLIKHPFSKISNILQEIKAGEGIIVKTEEQKKELQAAFNSKRIFTVEEAKGLEFDTVFLIDFFVEKQNLWDKKLNPKRQLKETEIPELALEFNLLYVAITRARRLLYICETSLSEVWQQPELSNFVKESDFAQVNLNRKNSTPEEWKEQGIVVLPNLSCKLKK</sequence>
<dbReference type="GO" id="GO:0004386">
    <property type="term" value="F:helicase activity"/>
    <property type="evidence" value="ECO:0007669"/>
    <property type="project" value="UniProtKB-UniRule"/>
</dbReference>
<reference evidence="7 8" key="1">
    <citation type="journal article" date="2008" name="Proc. Natl. Acad. Sci. U.S.A.">
        <title>The genome of Cyanothece 51142, a unicellular diazotrophic cyanobacterium important in the marine nitrogen cycle.</title>
        <authorList>
            <person name="Welsh E.A."/>
            <person name="Liberton M."/>
            <person name="Stoeckel J."/>
            <person name="Loh T."/>
            <person name="Elvitigala T."/>
            <person name="Wang C."/>
            <person name="Wollam A."/>
            <person name="Fulton R.S."/>
            <person name="Clifton S.W."/>
            <person name="Jacobs J.M."/>
            <person name="Aurora R."/>
            <person name="Ghosh B.K."/>
            <person name="Sherman L.A."/>
            <person name="Smith R.D."/>
            <person name="Wilson R.K."/>
            <person name="Pakrasi H.B."/>
        </authorList>
    </citation>
    <scope>NUCLEOTIDE SEQUENCE [LARGE SCALE GENOMIC DNA]</scope>
    <source>
        <strain evidence="8">ATCC 51142 / BH68</strain>
    </source>
</reference>
<dbReference type="OrthoDB" id="9787585at2"/>
<keyword evidence="4 5" id="KW-0067">ATP-binding</keyword>
<gene>
    <name evidence="7" type="ordered locus">cce_0635</name>
</gene>
<keyword evidence="1 5" id="KW-0547">Nucleotide-binding</keyword>
<accession>B1WQ64</accession>
<dbReference type="STRING" id="43989.cce_0635"/>
<evidence type="ECO:0000256" key="1">
    <source>
        <dbReference type="ARBA" id="ARBA00022741"/>
    </source>
</evidence>
<dbReference type="InterPro" id="IPR035093">
    <property type="entry name" value="RelE/ParE_toxin_dom_sf"/>
</dbReference>
<evidence type="ECO:0000256" key="4">
    <source>
        <dbReference type="ARBA" id="ARBA00022840"/>
    </source>
</evidence>
<name>B1WQ64_CROS5</name>
<dbReference type="PROSITE" id="PS51198">
    <property type="entry name" value="UVRD_HELICASE_ATP_BIND"/>
    <property type="match status" value="1"/>
</dbReference>
<organism evidence="7 8">
    <name type="scientific">Crocosphaera subtropica (strain ATCC 51142 / BH68)</name>
    <name type="common">Cyanothece sp. (strain ATCC 51142)</name>
    <dbReference type="NCBI Taxonomy" id="43989"/>
    <lineage>
        <taxon>Bacteria</taxon>
        <taxon>Bacillati</taxon>
        <taxon>Cyanobacteriota</taxon>
        <taxon>Cyanophyceae</taxon>
        <taxon>Oscillatoriophycideae</taxon>
        <taxon>Chroococcales</taxon>
        <taxon>Aphanothecaceae</taxon>
        <taxon>Crocosphaera</taxon>
        <taxon>Crocosphaera subtropica</taxon>
    </lineage>
</organism>
<evidence type="ECO:0000256" key="5">
    <source>
        <dbReference type="PROSITE-ProRule" id="PRU00560"/>
    </source>
</evidence>
<dbReference type="KEGG" id="cyt:cce_0635"/>
<keyword evidence="2 5" id="KW-0378">Hydrolase</keyword>
<dbReference type="eggNOG" id="COG0210">
    <property type="taxonomic scope" value="Bacteria"/>
</dbReference>
<keyword evidence="3 5" id="KW-0347">Helicase</keyword>
<feature type="binding site" evidence="5">
    <location>
        <begin position="202"/>
        <end position="209"/>
    </location>
    <ligand>
        <name>ATP</name>
        <dbReference type="ChEBI" id="CHEBI:30616"/>
    </ligand>
</feature>
<dbReference type="AlphaFoldDB" id="B1WQ64"/>
<dbReference type="PANTHER" id="PTHR21529">
    <property type="entry name" value="MAMMARY TURMOR VIRUS RECEPTOR HOMOLOG 1, 2 MTVR1, 2"/>
    <property type="match status" value="1"/>
</dbReference>
<evidence type="ECO:0000313" key="7">
    <source>
        <dbReference type="EMBL" id="ACB49986.1"/>
    </source>
</evidence>
<dbReference type="Gene3D" id="3.40.50.300">
    <property type="entry name" value="P-loop containing nucleotide triphosphate hydrolases"/>
    <property type="match status" value="3"/>
</dbReference>
<dbReference type="EMBL" id="CP000806">
    <property type="protein sequence ID" value="ACB49986.1"/>
    <property type="molecule type" value="Genomic_DNA"/>
</dbReference>
<dbReference type="PANTHER" id="PTHR21529:SF4">
    <property type="entry name" value="TPR AND ANKYRIN REPEAT-CONTAINING PROTEIN 1"/>
    <property type="match status" value="1"/>
</dbReference>
<dbReference type="GO" id="GO:0016787">
    <property type="term" value="F:hydrolase activity"/>
    <property type="evidence" value="ECO:0007669"/>
    <property type="project" value="UniProtKB-UniRule"/>
</dbReference>
<dbReference type="Proteomes" id="UP000001203">
    <property type="component" value="Chromosome circular"/>
</dbReference>
<keyword evidence="8" id="KW-1185">Reference proteome</keyword>
<dbReference type="SUPFAM" id="SSF52540">
    <property type="entry name" value="P-loop containing nucleoside triphosphate hydrolases"/>
    <property type="match status" value="1"/>
</dbReference>
<evidence type="ECO:0000256" key="2">
    <source>
        <dbReference type="ARBA" id="ARBA00022801"/>
    </source>
</evidence>
<dbReference type="eggNOG" id="COG1074">
    <property type="taxonomic scope" value="Bacteria"/>
</dbReference>
<dbReference type="InterPro" id="IPR039904">
    <property type="entry name" value="TRANK1"/>
</dbReference>
<proteinExistence type="predicted"/>
<dbReference type="Pfam" id="PF00580">
    <property type="entry name" value="UvrD-helicase"/>
    <property type="match status" value="1"/>
</dbReference>
<evidence type="ECO:0000259" key="6">
    <source>
        <dbReference type="PROSITE" id="PS51198"/>
    </source>
</evidence>